<comment type="caution">
    <text evidence="2">The sequence shown here is derived from an EMBL/GenBank/DDBJ whole genome shotgun (WGS) entry which is preliminary data.</text>
</comment>
<evidence type="ECO:0000256" key="1">
    <source>
        <dbReference type="SAM" id="SignalP"/>
    </source>
</evidence>
<name>A0ABR3NLG8_9TELE</name>
<feature type="chain" id="PRO_5046027958" description="Secreted protein" evidence="1">
    <location>
        <begin position="22"/>
        <end position="102"/>
    </location>
</feature>
<feature type="signal peptide" evidence="1">
    <location>
        <begin position="1"/>
        <end position="21"/>
    </location>
</feature>
<keyword evidence="1" id="KW-0732">Signal</keyword>
<evidence type="ECO:0000313" key="3">
    <source>
        <dbReference type="Proteomes" id="UP001558613"/>
    </source>
</evidence>
<sequence>MGSSGTSVLMFSLWSPSTTLGLLFNESTFGPWLKAKSLCNYCDYSEWQSGANLSSLFTSTPPPPQGGSPGHTHECAFVLCERVCVGEVCEQFVVAKAASVNL</sequence>
<evidence type="ECO:0008006" key="4">
    <source>
        <dbReference type="Google" id="ProtNLM"/>
    </source>
</evidence>
<reference evidence="2 3" key="1">
    <citation type="submission" date="2023-09" db="EMBL/GenBank/DDBJ databases">
        <authorList>
            <person name="Wang M."/>
        </authorList>
    </citation>
    <scope>NUCLEOTIDE SEQUENCE [LARGE SCALE GENOMIC DNA]</scope>
    <source>
        <strain evidence="2">GT-2023</strain>
        <tissue evidence="2">Liver</tissue>
    </source>
</reference>
<proteinExistence type="predicted"/>
<accession>A0ABR3NLG8</accession>
<gene>
    <name evidence="2" type="ORF">QQF64_024533</name>
</gene>
<protein>
    <recommendedName>
        <fullName evidence="4">Secreted protein</fullName>
    </recommendedName>
</protein>
<keyword evidence="3" id="KW-1185">Reference proteome</keyword>
<organism evidence="2 3">
    <name type="scientific">Cirrhinus molitorella</name>
    <name type="common">mud carp</name>
    <dbReference type="NCBI Taxonomy" id="172907"/>
    <lineage>
        <taxon>Eukaryota</taxon>
        <taxon>Metazoa</taxon>
        <taxon>Chordata</taxon>
        <taxon>Craniata</taxon>
        <taxon>Vertebrata</taxon>
        <taxon>Euteleostomi</taxon>
        <taxon>Actinopterygii</taxon>
        <taxon>Neopterygii</taxon>
        <taxon>Teleostei</taxon>
        <taxon>Ostariophysi</taxon>
        <taxon>Cypriniformes</taxon>
        <taxon>Cyprinidae</taxon>
        <taxon>Labeoninae</taxon>
        <taxon>Labeonini</taxon>
        <taxon>Cirrhinus</taxon>
    </lineage>
</organism>
<dbReference type="EMBL" id="JAYMGO010000003">
    <property type="protein sequence ID" value="KAL1277860.1"/>
    <property type="molecule type" value="Genomic_DNA"/>
</dbReference>
<evidence type="ECO:0000313" key="2">
    <source>
        <dbReference type="EMBL" id="KAL1277860.1"/>
    </source>
</evidence>
<dbReference type="Proteomes" id="UP001558613">
    <property type="component" value="Unassembled WGS sequence"/>
</dbReference>